<accession>A0A9N9J2T2</accession>
<dbReference type="EMBL" id="CAJVPZ010041543">
    <property type="protein sequence ID" value="CAG8761938.1"/>
    <property type="molecule type" value="Genomic_DNA"/>
</dbReference>
<feature type="non-terminal residue" evidence="1">
    <location>
        <position position="1"/>
    </location>
</feature>
<dbReference type="Proteomes" id="UP000789396">
    <property type="component" value="Unassembled WGS sequence"/>
</dbReference>
<evidence type="ECO:0000313" key="1">
    <source>
        <dbReference type="EMBL" id="CAG8761938.1"/>
    </source>
</evidence>
<gene>
    <name evidence="1" type="ORF">RFULGI_LOCUS14380</name>
</gene>
<protein>
    <submittedName>
        <fullName evidence="1">19465_t:CDS:1</fullName>
    </submittedName>
</protein>
<dbReference type="OrthoDB" id="10448064at2759"/>
<evidence type="ECO:0000313" key="2">
    <source>
        <dbReference type="Proteomes" id="UP000789396"/>
    </source>
</evidence>
<dbReference type="AlphaFoldDB" id="A0A9N9J2T2"/>
<name>A0A9N9J2T2_9GLOM</name>
<organism evidence="1 2">
    <name type="scientific">Racocetra fulgida</name>
    <dbReference type="NCBI Taxonomy" id="60492"/>
    <lineage>
        <taxon>Eukaryota</taxon>
        <taxon>Fungi</taxon>
        <taxon>Fungi incertae sedis</taxon>
        <taxon>Mucoromycota</taxon>
        <taxon>Glomeromycotina</taxon>
        <taxon>Glomeromycetes</taxon>
        <taxon>Diversisporales</taxon>
        <taxon>Gigasporaceae</taxon>
        <taxon>Racocetra</taxon>
    </lineage>
</organism>
<sequence>MSEIKSNDMSFEFNETETNINMSFEVELTTVELTDHISFVITENSPTDSVYSTSETPVELCNPLDRKCCAKNMLQEVDLNAVAISDNMLFEINEKASTDSSCSTFETPVVRRNRLARKRYAKKMIQDTNLLAVGNSESAYEHKRRLQREAYAQPKRRKINCYTSKNAYMELYDSRIVALYDLGKMNIE</sequence>
<comment type="caution">
    <text evidence="1">The sequence shown here is derived from an EMBL/GenBank/DDBJ whole genome shotgun (WGS) entry which is preliminary data.</text>
</comment>
<reference evidence="1" key="1">
    <citation type="submission" date="2021-06" db="EMBL/GenBank/DDBJ databases">
        <authorList>
            <person name="Kallberg Y."/>
            <person name="Tangrot J."/>
            <person name="Rosling A."/>
        </authorList>
    </citation>
    <scope>NUCLEOTIDE SEQUENCE</scope>
    <source>
        <strain evidence="1">IN212</strain>
    </source>
</reference>
<proteinExistence type="predicted"/>
<keyword evidence="2" id="KW-1185">Reference proteome</keyword>